<evidence type="ECO:0000313" key="4">
    <source>
        <dbReference type="Proteomes" id="UP001630127"/>
    </source>
</evidence>
<dbReference type="PANTHER" id="PTHR24286">
    <property type="entry name" value="CYTOCHROME P450 26"/>
    <property type="match status" value="1"/>
</dbReference>
<dbReference type="Gene3D" id="1.10.630.10">
    <property type="entry name" value="Cytochrome P450"/>
    <property type="match status" value="1"/>
</dbReference>
<keyword evidence="1" id="KW-0479">Metal-binding</keyword>
<reference evidence="3 4" key="1">
    <citation type="submission" date="2024-11" db="EMBL/GenBank/DDBJ databases">
        <title>A near-complete genome assembly of Cinchona calisaya.</title>
        <authorList>
            <person name="Lian D.C."/>
            <person name="Zhao X.W."/>
            <person name="Wei L."/>
        </authorList>
    </citation>
    <scope>NUCLEOTIDE SEQUENCE [LARGE SCALE GENOMIC DNA]</scope>
    <source>
        <tissue evidence="3">Nenye</tissue>
    </source>
</reference>
<proteinExistence type="predicted"/>
<dbReference type="InterPro" id="IPR036396">
    <property type="entry name" value="Cyt_P450_sf"/>
</dbReference>
<dbReference type="PANTHER" id="PTHR24286:SF305">
    <property type="entry name" value="CYTOCHROME P450 708A2"/>
    <property type="match status" value="1"/>
</dbReference>
<name>A0ABD2ZZQ6_9GENT</name>
<protein>
    <submittedName>
        <fullName evidence="3">Uncharacterized protein</fullName>
    </submittedName>
</protein>
<accession>A0ABD2ZZQ6</accession>
<keyword evidence="4" id="KW-1185">Reference proteome</keyword>
<organism evidence="3 4">
    <name type="scientific">Cinchona calisaya</name>
    <dbReference type="NCBI Taxonomy" id="153742"/>
    <lineage>
        <taxon>Eukaryota</taxon>
        <taxon>Viridiplantae</taxon>
        <taxon>Streptophyta</taxon>
        <taxon>Embryophyta</taxon>
        <taxon>Tracheophyta</taxon>
        <taxon>Spermatophyta</taxon>
        <taxon>Magnoliopsida</taxon>
        <taxon>eudicotyledons</taxon>
        <taxon>Gunneridae</taxon>
        <taxon>Pentapetalae</taxon>
        <taxon>asterids</taxon>
        <taxon>lamiids</taxon>
        <taxon>Gentianales</taxon>
        <taxon>Rubiaceae</taxon>
        <taxon>Cinchonoideae</taxon>
        <taxon>Cinchoneae</taxon>
        <taxon>Cinchona</taxon>
    </lineage>
</organism>
<evidence type="ECO:0000313" key="3">
    <source>
        <dbReference type="EMBL" id="KAL3523725.1"/>
    </source>
</evidence>
<keyword evidence="2" id="KW-0408">Iron</keyword>
<evidence type="ECO:0000256" key="1">
    <source>
        <dbReference type="ARBA" id="ARBA00022723"/>
    </source>
</evidence>
<sequence>MGSDERGLMEFRWEGEEEGWEGREGETGFGWERKGADGIYRYGPIFGTNVAGWPVIVTADPEFNYFLLRQDGKLVDSWSTGTFTQVFNQAKKSSTNNIRSLTLKHFCVESLEERLLPEMEDMVRETLRRWSNQESVEVTGAAVEVNFKLKRFGFNVYSQNK</sequence>
<dbReference type="SUPFAM" id="SSF48264">
    <property type="entry name" value="Cytochrome P450"/>
    <property type="match status" value="1"/>
</dbReference>
<dbReference type="AlphaFoldDB" id="A0ABD2ZZQ6"/>
<dbReference type="EMBL" id="JBJUIK010000007">
    <property type="protein sequence ID" value="KAL3523725.1"/>
    <property type="molecule type" value="Genomic_DNA"/>
</dbReference>
<dbReference type="GO" id="GO:0046872">
    <property type="term" value="F:metal ion binding"/>
    <property type="evidence" value="ECO:0007669"/>
    <property type="project" value="UniProtKB-KW"/>
</dbReference>
<evidence type="ECO:0000256" key="2">
    <source>
        <dbReference type="ARBA" id="ARBA00023004"/>
    </source>
</evidence>
<gene>
    <name evidence="3" type="ORF">ACH5RR_016559</name>
</gene>
<comment type="caution">
    <text evidence="3">The sequence shown here is derived from an EMBL/GenBank/DDBJ whole genome shotgun (WGS) entry which is preliminary data.</text>
</comment>
<dbReference type="Proteomes" id="UP001630127">
    <property type="component" value="Unassembled WGS sequence"/>
</dbReference>